<evidence type="ECO:0000256" key="1">
    <source>
        <dbReference type="SAM" id="MobiDB-lite"/>
    </source>
</evidence>
<feature type="compositionally biased region" description="Basic and acidic residues" evidence="1">
    <location>
        <begin position="13"/>
        <end position="22"/>
    </location>
</feature>
<protein>
    <submittedName>
        <fullName evidence="2">Uncharacterized protein</fullName>
    </submittedName>
</protein>
<proteinExistence type="predicted"/>
<gene>
    <name evidence="2" type="ORF">GALL_442470</name>
</gene>
<feature type="region of interest" description="Disordered" evidence="1">
    <location>
        <begin position="60"/>
        <end position="81"/>
    </location>
</feature>
<feature type="region of interest" description="Disordered" evidence="1">
    <location>
        <begin position="1"/>
        <end position="30"/>
    </location>
</feature>
<reference evidence="2" key="1">
    <citation type="submission" date="2016-10" db="EMBL/GenBank/DDBJ databases">
        <title>Sequence of Gallionella enrichment culture.</title>
        <authorList>
            <person name="Poehlein A."/>
            <person name="Muehling M."/>
            <person name="Daniel R."/>
        </authorList>
    </citation>
    <scope>NUCLEOTIDE SEQUENCE</scope>
</reference>
<sequence length="81" mass="8515">MQGAIGGDFDDVAAEHDVHDAEAPADDEGASKQWLDLLGRGVGRDVEVLGLVAQQQVAHRAADDEGLAGDEAWQIRHGDAV</sequence>
<accession>A0A1J5PTF9</accession>
<name>A0A1J5PTF9_9ZZZZ</name>
<dbReference type="EMBL" id="MLJW01002620">
    <property type="protein sequence ID" value="OIQ74112.1"/>
    <property type="molecule type" value="Genomic_DNA"/>
</dbReference>
<comment type="caution">
    <text evidence="2">The sequence shown here is derived from an EMBL/GenBank/DDBJ whole genome shotgun (WGS) entry which is preliminary data.</text>
</comment>
<organism evidence="2">
    <name type="scientific">mine drainage metagenome</name>
    <dbReference type="NCBI Taxonomy" id="410659"/>
    <lineage>
        <taxon>unclassified sequences</taxon>
        <taxon>metagenomes</taxon>
        <taxon>ecological metagenomes</taxon>
    </lineage>
</organism>
<dbReference type="AlphaFoldDB" id="A0A1J5PTF9"/>
<evidence type="ECO:0000313" key="2">
    <source>
        <dbReference type="EMBL" id="OIQ74112.1"/>
    </source>
</evidence>